<dbReference type="GO" id="GO:0005666">
    <property type="term" value="C:RNA polymerase III complex"/>
    <property type="evidence" value="ECO:0007669"/>
    <property type="project" value="InterPro"/>
</dbReference>
<feature type="compositionally biased region" description="Low complexity" evidence="5">
    <location>
        <begin position="368"/>
        <end position="379"/>
    </location>
</feature>
<dbReference type="Proteomes" id="UP001150569">
    <property type="component" value="Unassembled WGS sequence"/>
</dbReference>
<protein>
    <recommendedName>
        <fullName evidence="8">DNA-directed RNA polymerase III subunit RPC4</fullName>
    </recommendedName>
</protein>
<feature type="region of interest" description="Disordered" evidence="5">
    <location>
        <begin position="462"/>
        <end position="486"/>
    </location>
</feature>
<evidence type="ECO:0000313" key="6">
    <source>
        <dbReference type="EMBL" id="KAJ1928550.1"/>
    </source>
</evidence>
<proteinExistence type="predicted"/>
<dbReference type="PANTHER" id="PTHR13408:SF0">
    <property type="entry name" value="DNA-DIRECTED RNA POLYMERASE III SUBUNIT RPC4"/>
    <property type="match status" value="1"/>
</dbReference>
<evidence type="ECO:0000256" key="1">
    <source>
        <dbReference type="ARBA" id="ARBA00004123"/>
    </source>
</evidence>
<evidence type="ECO:0000313" key="7">
    <source>
        <dbReference type="Proteomes" id="UP001150569"/>
    </source>
</evidence>
<gene>
    <name evidence="6" type="ORF">IWQ60_001924</name>
</gene>
<dbReference type="GO" id="GO:0042797">
    <property type="term" value="P:tRNA transcription by RNA polymerase III"/>
    <property type="evidence" value="ECO:0007669"/>
    <property type="project" value="TreeGrafter"/>
</dbReference>
<accession>A0A9W8E227</accession>
<feature type="compositionally biased region" description="Basic residues" evidence="5">
    <location>
        <begin position="131"/>
        <end position="140"/>
    </location>
</feature>
<dbReference type="Pfam" id="PF05132">
    <property type="entry name" value="RNA_pol_Rpc4"/>
    <property type="match status" value="1"/>
</dbReference>
<feature type="region of interest" description="Disordered" evidence="5">
    <location>
        <begin position="320"/>
        <end position="387"/>
    </location>
</feature>
<feature type="compositionally biased region" description="Basic and acidic residues" evidence="5">
    <location>
        <begin position="273"/>
        <end position="285"/>
    </location>
</feature>
<keyword evidence="7" id="KW-1185">Reference proteome</keyword>
<dbReference type="InterPro" id="IPR007811">
    <property type="entry name" value="RPC4"/>
</dbReference>
<dbReference type="EMBL" id="JANBPT010000068">
    <property type="protein sequence ID" value="KAJ1928550.1"/>
    <property type="molecule type" value="Genomic_DNA"/>
</dbReference>
<keyword evidence="4" id="KW-0539">Nucleus</keyword>
<name>A0A9W8E227_9FUNG</name>
<feature type="region of interest" description="Disordered" evidence="5">
    <location>
        <begin position="187"/>
        <end position="207"/>
    </location>
</feature>
<evidence type="ECO:0000256" key="2">
    <source>
        <dbReference type="ARBA" id="ARBA00022478"/>
    </source>
</evidence>
<reference evidence="6" key="1">
    <citation type="submission" date="2022-07" db="EMBL/GenBank/DDBJ databases">
        <title>Phylogenomic reconstructions and comparative analyses of Kickxellomycotina fungi.</title>
        <authorList>
            <person name="Reynolds N.K."/>
            <person name="Stajich J.E."/>
            <person name="Barry K."/>
            <person name="Grigoriev I.V."/>
            <person name="Crous P."/>
            <person name="Smith M.E."/>
        </authorList>
    </citation>
    <scope>NUCLEOTIDE SEQUENCE</scope>
    <source>
        <strain evidence="6">RSA 861</strain>
    </source>
</reference>
<feature type="compositionally biased region" description="Low complexity" evidence="5">
    <location>
        <begin position="26"/>
        <end position="44"/>
    </location>
</feature>
<feature type="compositionally biased region" description="Basic and acidic residues" evidence="5">
    <location>
        <begin position="343"/>
        <end position="361"/>
    </location>
</feature>
<dbReference type="PANTHER" id="PTHR13408">
    <property type="entry name" value="DNA-DIRECTED RNA POLYMERASE III"/>
    <property type="match status" value="1"/>
</dbReference>
<evidence type="ECO:0000256" key="3">
    <source>
        <dbReference type="ARBA" id="ARBA00023163"/>
    </source>
</evidence>
<dbReference type="GO" id="GO:0003677">
    <property type="term" value="F:DNA binding"/>
    <property type="evidence" value="ECO:0007669"/>
    <property type="project" value="InterPro"/>
</dbReference>
<dbReference type="AlphaFoldDB" id="A0A9W8E227"/>
<keyword evidence="3" id="KW-0804">Transcription</keyword>
<feature type="region of interest" description="Disordered" evidence="5">
    <location>
        <begin position="266"/>
        <end position="287"/>
    </location>
</feature>
<evidence type="ECO:0000256" key="4">
    <source>
        <dbReference type="ARBA" id="ARBA00023242"/>
    </source>
</evidence>
<sequence length="486" mass="50428">MSDSGGTGRGSRFKPNVRNVTRRGRSAATSAEGEAPAASTSTAPVSDETSEVKPEAAGPATPRLDSLHTAGRSVTRGGAAKMKFAPKVPTRRIKREVPADASSSPAATGVASLLGDTRGRGGRGRGDRGRGARGGRGRGRGRGEPAELTASGPFSLGPAAFQARRAAGSAFGGGGLAGRLPNDYEDALENVGPLGQAEDPTQDTDFFTHDSEVYAPSMISTKPKGDSVATTKAKVKAEVKVKVKAEETAEGGVAIEEEGIEEKVVEDGEAMEVDTKSEEEVKEETPATVFQPQVIEEAIGGTGDKLIFFQFPNILGDFKAPESGAEASTDAPAPPDTGAEETTEVKVKPEPGTKADTEAAVKPEPGSEDAAMATETETPAAEEDTERDGKIGKLLVYESGKVKMQLGEVLFDVDLGSPFSFQQQVTVVDAENRQAFALGQIQERMVCIPDLTTLLANVDIYRPDRPATPPPAAAGSDGGDESMAGS</sequence>
<feature type="region of interest" description="Disordered" evidence="5">
    <location>
        <begin position="1"/>
        <end position="156"/>
    </location>
</feature>
<keyword evidence="2" id="KW-0240">DNA-directed RNA polymerase</keyword>
<comment type="subcellular location">
    <subcellularLocation>
        <location evidence="1">Nucleus</location>
    </subcellularLocation>
</comment>
<evidence type="ECO:0000256" key="5">
    <source>
        <dbReference type="SAM" id="MobiDB-lite"/>
    </source>
</evidence>
<comment type="caution">
    <text evidence="6">The sequence shown here is derived from an EMBL/GenBank/DDBJ whole genome shotgun (WGS) entry which is preliminary data.</text>
</comment>
<evidence type="ECO:0008006" key="8">
    <source>
        <dbReference type="Google" id="ProtNLM"/>
    </source>
</evidence>
<organism evidence="6 7">
    <name type="scientific">Tieghemiomyces parasiticus</name>
    <dbReference type="NCBI Taxonomy" id="78921"/>
    <lineage>
        <taxon>Eukaryota</taxon>
        <taxon>Fungi</taxon>
        <taxon>Fungi incertae sedis</taxon>
        <taxon>Zoopagomycota</taxon>
        <taxon>Kickxellomycotina</taxon>
        <taxon>Dimargaritomycetes</taxon>
        <taxon>Dimargaritales</taxon>
        <taxon>Dimargaritaceae</taxon>
        <taxon>Tieghemiomyces</taxon>
    </lineage>
</organism>
<dbReference type="OrthoDB" id="5836119at2759"/>